<comment type="cofactor">
    <cofactor evidence="8">
        <name>a divalent metal cation</name>
        <dbReference type="ChEBI" id="CHEBI:60240"/>
    </cofactor>
    <text evidence="8">Binds 2 divalent metal cations per subunit.</text>
</comment>
<evidence type="ECO:0000256" key="2">
    <source>
        <dbReference type="ARBA" id="ARBA00022438"/>
    </source>
</evidence>
<dbReference type="PIRSF" id="PIRSF001123">
    <property type="entry name" value="PepA_GA"/>
    <property type="match status" value="1"/>
</dbReference>
<name>A0A4R1K1U6_9GAMM</name>
<dbReference type="AlphaFoldDB" id="A0A4R1K1U6"/>
<keyword evidence="2" id="KW-0031">Aminopeptidase</keyword>
<evidence type="ECO:0000256" key="8">
    <source>
        <dbReference type="PIRSR" id="PIRSR001123-2"/>
    </source>
</evidence>
<keyword evidence="3" id="KW-0645">Protease</keyword>
<comment type="caution">
    <text evidence="9">The sequence shown here is derived from an EMBL/GenBank/DDBJ whole genome shotgun (WGS) entry which is preliminary data.</text>
</comment>
<dbReference type="EMBL" id="SMGD01000012">
    <property type="protein sequence ID" value="TCK57777.1"/>
    <property type="molecule type" value="Genomic_DNA"/>
</dbReference>
<dbReference type="OrthoDB" id="361940at2"/>
<keyword evidence="5 9" id="KW-0378">Hydrolase</keyword>
<evidence type="ECO:0000256" key="3">
    <source>
        <dbReference type="ARBA" id="ARBA00022670"/>
    </source>
</evidence>
<feature type="binding site" evidence="8">
    <location>
        <position position="192"/>
    </location>
    <ligand>
        <name>Zn(2+)</name>
        <dbReference type="ChEBI" id="CHEBI:29105"/>
        <label>1</label>
    </ligand>
</feature>
<dbReference type="SUPFAM" id="SSF101821">
    <property type="entry name" value="Aminopeptidase/glucanase lid domain"/>
    <property type="match status" value="1"/>
</dbReference>
<evidence type="ECO:0000313" key="9">
    <source>
        <dbReference type="EMBL" id="TCK57777.1"/>
    </source>
</evidence>
<sequence length="350" mass="38214">MTDMPYFLDTDYLTHVLKDALHQASPTGMTDGMATLIEQELLKLGLSSSRTLRGAVKAVIPGGQSELPALAFSAHMDTLGAMVRQVKENGRLAVAPIGTWSARFAEGARVSVIKEDGGAIRGTILPLRASGHRYSKEVDTQPSDWDNLEVRLDVDSEQSQTTLALGIEVGDFVCVDPQPEFNGEYINSRFLDNKAAIASLLTSVKALMDHQLTPKRDIHLYFTNSEEVGTGAGHIVANNVGDLVAIDLAVMGPGQSSHPKGVTLAMMDLSGPYNRHLIRDLESVCNAKDIAYSKDIFRYYYSDTHSATIAGADCRMALICYACDSSHGWERTHQQSLLSVSQLAFYMMQR</sequence>
<feature type="binding site" evidence="8">
    <location>
        <position position="192"/>
    </location>
    <ligand>
        <name>Zn(2+)</name>
        <dbReference type="ChEBI" id="CHEBI:29105"/>
        <label>2</label>
    </ligand>
</feature>
<keyword evidence="4 8" id="KW-0479">Metal-binding</keyword>
<evidence type="ECO:0000256" key="5">
    <source>
        <dbReference type="ARBA" id="ARBA00022801"/>
    </source>
</evidence>
<feature type="binding site" evidence="8">
    <location>
        <position position="227"/>
    </location>
    <ligand>
        <name>Zn(2+)</name>
        <dbReference type="ChEBI" id="CHEBI:29105"/>
        <label>2</label>
    </ligand>
</feature>
<evidence type="ECO:0000256" key="1">
    <source>
        <dbReference type="ARBA" id="ARBA00006272"/>
    </source>
</evidence>
<evidence type="ECO:0000256" key="4">
    <source>
        <dbReference type="ARBA" id="ARBA00022723"/>
    </source>
</evidence>
<dbReference type="InterPro" id="IPR017537">
    <property type="entry name" value="Peptidase_M42_hydrolase"/>
</dbReference>
<dbReference type="InterPro" id="IPR051464">
    <property type="entry name" value="Peptidase_M42_aminopept"/>
</dbReference>
<protein>
    <submittedName>
        <fullName evidence="9">Peptidase M42 family hydrolase</fullName>
    </submittedName>
</protein>
<proteinExistence type="inferred from homology"/>
<dbReference type="RefSeq" id="WP_131912321.1">
    <property type="nucleotide sequence ID" value="NZ_OU594967.1"/>
</dbReference>
<comment type="similarity">
    <text evidence="1 6">Belongs to the peptidase M42 family.</text>
</comment>
<dbReference type="GO" id="GO:0046872">
    <property type="term" value="F:metal ion binding"/>
    <property type="evidence" value="ECO:0007669"/>
    <property type="project" value="UniProtKB-UniRule"/>
</dbReference>
<dbReference type="SUPFAM" id="SSF53187">
    <property type="entry name" value="Zn-dependent exopeptidases"/>
    <property type="match status" value="1"/>
</dbReference>
<dbReference type="PANTHER" id="PTHR32481:SF7">
    <property type="entry name" value="AMINOPEPTIDASE YHFE-RELATED"/>
    <property type="match status" value="1"/>
</dbReference>
<feature type="binding site" evidence="8">
    <location>
        <position position="75"/>
    </location>
    <ligand>
        <name>Zn(2+)</name>
        <dbReference type="ChEBI" id="CHEBI:29105"/>
        <label>1</label>
    </ligand>
</feature>
<dbReference type="Pfam" id="PF05343">
    <property type="entry name" value="Peptidase_M42"/>
    <property type="match status" value="1"/>
</dbReference>
<dbReference type="CDD" id="cd05657">
    <property type="entry name" value="M42_glucanase_like"/>
    <property type="match status" value="1"/>
</dbReference>
<evidence type="ECO:0000256" key="7">
    <source>
        <dbReference type="PIRSR" id="PIRSR001123-1"/>
    </source>
</evidence>
<dbReference type="GO" id="GO:0006508">
    <property type="term" value="P:proteolysis"/>
    <property type="evidence" value="ECO:0007669"/>
    <property type="project" value="UniProtKB-KW"/>
</dbReference>
<dbReference type="Proteomes" id="UP000295565">
    <property type="component" value="Unassembled WGS sequence"/>
</dbReference>
<evidence type="ECO:0000256" key="6">
    <source>
        <dbReference type="PIRNR" id="PIRNR001123"/>
    </source>
</evidence>
<feature type="binding site" evidence="8">
    <location>
        <position position="247"/>
    </location>
    <ligand>
        <name>Zn(2+)</name>
        <dbReference type="ChEBI" id="CHEBI:29105"/>
        <label>1</label>
    </ligand>
</feature>
<dbReference type="Gene3D" id="3.40.630.10">
    <property type="entry name" value="Zn peptidases"/>
    <property type="match status" value="1"/>
</dbReference>
<accession>A0A4R1K1U6</accession>
<dbReference type="GO" id="GO:0004177">
    <property type="term" value="F:aminopeptidase activity"/>
    <property type="evidence" value="ECO:0007669"/>
    <property type="project" value="UniProtKB-UniRule"/>
</dbReference>
<dbReference type="Gene3D" id="2.40.30.40">
    <property type="entry name" value="Peptidase M42, domain 2"/>
    <property type="match status" value="1"/>
</dbReference>
<feature type="active site" description="Proton acceptor" evidence="7">
    <location>
        <position position="226"/>
    </location>
</feature>
<dbReference type="InterPro" id="IPR008007">
    <property type="entry name" value="Peptidase_M42"/>
</dbReference>
<keyword evidence="10" id="KW-1185">Reference proteome</keyword>
<reference evidence="9 10" key="1">
    <citation type="submission" date="2019-03" db="EMBL/GenBank/DDBJ databases">
        <title>Genomic Encyclopedia of Type Strains, Phase IV (KMG-IV): sequencing the most valuable type-strain genomes for metagenomic binning, comparative biology and taxonomic classification.</title>
        <authorList>
            <person name="Goeker M."/>
        </authorList>
    </citation>
    <scope>NUCLEOTIDE SEQUENCE [LARGE SCALE GENOMIC DNA]</scope>
    <source>
        <strain evidence="9 10">DSM 18577</strain>
    </source>
</reference>
<dbReference type="NCBIfam" id="TIGR03106">
    <property type="entry name" value="trio_M42_hydro"/>
    <property type="match status" value="1"/>
</dbReference>
<dbReference type="InterPro" id="IPR023367">
    <property type="entry name" value="Peptidase_M42_dom2"/>
</dbReference>
<dbReference type="PANTHER" id="PTHR32481">
    <property type="entry name" value="AMINOPEPTIDASE"/>
    <property type="match status" value="1"/>
</dbReference>
<evidence type="ECO:0000313" key="10">
    <source>
        <dbReference type="Proteomes" id="UP000295565"/>
    </source>
</evidence>
<gene>
    <name evidence="9" type="ORF">EV690_1473</name>
</gene>
<organism evidence="9 10">
    <name type="scientific">Celerinatantimonas diazotrophica</name>
    <dbReference type="NCBI Taxonomy" id="412034"/>
    <lineage>
        <taxon>Bacteria</taxon>
        <taxon>Pseudomonadati</taxon>
        <taxon>Pseudomonadota</taxon>
        <taxon>Gammaproteobacteria</taxon>
        <taxon>Celerinatantimonadaceae</taxon>
        <taxon>Celerinatantimonas</taxon>
    </lineage>
</organism>